<proteinExistence type="predicted"/>
<dbReference type="Proteomes" id="UP001596174">
    <property type="component" value="Unassembled WGS sequence"/>
</dbReference>
<gene>
    <name evidence="1" type="ORF">ACFP3V_15080</name>
</gene>
<keyword evidence="1" id="KW-0238">DNA-binding</keyword>
<dbReference type="RefSeq" id="WP_380583524.1">
    <property type="nucleotide sequence ID" value="NZ_JBHSQJ010000060.1"/>
</dbReference>
<dbReference type="Pfam" id="PF06224">
    <property type="entry name" value="AlkZ-like"/>
    <property type="match status" value="1"/>
</dbReference>
<keyword evidence="2" id="KW-1185">Reference proteome</keyword>
<reference evidence="2" key="1">
    <citation type="journal article" date="2019" name="Int. J. Syst. Evol. Microbiol.">
        <title>The Global Catalogue of Microorganisms (GCM) 10K type strain sequencing project: providing services to taxonomists for standard genome sequencing and annotation.</title>
        <authorList>
            <consortium name="The Broad Institute Genomics Platform"/>
            <consortium name="The Broad Institute Genome Sequencing Center for Infectious Disease"/>
            <person name="Wu L."/>
            <person name="Ma J."/>
        </authorList>
    </citation>
    <scope>NUCLEOTIDE SEQUENCE [LARGE SCALE GENOMIC DNA]</scope>
    <source>
        <strain evidence="2">JCM 4816</strain>
    </source>
</reference>
<evidence type="ECO:0000313" key="2">
    <source>
        <dbReference type="Proteomes" id="UP001596174"/>
    </source>
</evidence>
<dbReference type="PANTHER" id="PTHR38479:SF2">
    <property type="entry name" value="WINGED HELIX DNA-BINDING DOMAIN-CONTAINING PROTEIN"/>
    <property type="match status" value="1"/>
</dbReference>
<accession>A0ABW1G402</accession>
<sequence>MKPITDAQRRARLGMRQLSIRAGHPREVADALVGLHGTDPATVYLSLGARLAAPSPAAVEAALYDEVSLVRLLAMRRTLFVVPDDLAAVVDSSSAHAVAARERRQALTFLAENGGWDESRLQAVCAETLDALRTLGAATGAELAAAVPALAEQFTVAAGKPYEAKQSAGSRVIRLLSCDNLIRRDRPKGGWTSSAYRWTPSEPFPQLPPADAKSELVRRWLASYGPGTEADLKWWTGWSLGDVRRALAAVGAEPVALDSGAQGFLLPGDDETVDAAPTAALLPALDPTAMGWQERDWYLDPDLKPQLFDRTGNIGPTVWWAGRVVGGWGQRPDGSVAWELLAPVPAPGRRAVAAEAERLTAFLGGVRVTPRFRTPLERRLAEPARPAPGNL</sequence>
<protein>
    <submittedName>
        <fullName evidence="1">Winged helix DNA-binding domain-containing protein</fullName>
    </submittedName>
</protein>
<organism evidence="1 2">
    <name type="scientific">Streptacidiphilus monticola</name>
    <dbReference type="NCBI Taxonomy" id="2161674"/>
    <lineage>
        <taxon>Bacteria</taxon>
        <taxon>Bacillati</taxon>
        <taxon>Actinomycetota</taxon>
        <taxon>Actinomycetes</taxon>
        <taxon>Kitasatosporales</taxon>
        <taxon>Streptomycetaceae</taxon>
        <taxon>Streptacidiphilus</taxon>
    </lineage>
</organism>
<dbReference type="InterPro" id="IPR009351">
    <property type="entry name" value="AlkZ-like"/>
</dbReference>
<evidence type="ECO:0000313" key="1">
    <source>
        <dbReference type="EMBL" id="MFC5908531.1"/>
    </source>
</evidence>
<dbReference type="PANTHER" id="PTHR38479">
    <property type="entry name" value="LMO0824 PROTEIN"/>
    <property type="match status" value="1"/>
</dbReference>
<name>A0ABW1G402_9ACTN</name>
<dbReference type="EMBL" id="JBHSQJ010000060">
    <property type="protein sequence ID" value="MFC5908531.1"/>
    <property type="molecule type" value="Genomic_DNA"/>
</dbReference>
<comment type="caution">
    <text evidence="1">The sequence shown here is derived from an EMBL/GenBank/DDBJ whole genome shotgun (WGS) entry which is preliminary data.</text>
</comment>
<dbReference type="GO" id="GO:0003677">
    <property type="term" value="F:DNA binding"/>
    <property type="evidence" value="ECO:0007669"/>
    <property type="project" value="UniProtKB-KW"/>
</dbReference>